<name>A0ABR0W8G8_REHGL</name>
<protein>
    <recommendedName>
        <fullName evidence="3">Reverse transcriptase domain-containing protein</fullName>
    </recommendedName>
</protein>
<reference evidence="1 2" key="1">
    <citation type="journal article" date="2021" name="Comput. Struct. Biotechnol. J.">
        <title>De novo genome assembly of the potent medicinal plant Rehmannia glutinosa using nanopore technology.</title>
        <authorList>
            <person name="Ma L."/>
            <person name="Dong C."/>
            <person name="Song C."/>
            <person name="Wang X."/>
            <person name="Zheng X."/>
            <person name="Niu Y."/>
            <person name="Chen S."/>
            <person name="Feng W."/>
        </authorList>
    </citation>
    <scope>NUCLEOTIDE SEQUENCE [LARGE SCALE GENOMIC DNA]</scope>
    <source>
        <strain evidence="1">DH-2019</strain>
    </source>
</reference>
<organism evidence="1 2">
    <name type="scientific">Rehmannia glutinosa</name>
    <name type="common">Chinese foxglove</name>
    <dbReference type="NCBI Taxonomy" id="99300"/>
    <lineage>
        <taxon>Eukaryota</taxon>
        <taxon>Viridiplantae</taxon>
        <taxon>Streptophyta</taxon>
        <taxon>Embryophyta</taxon>
        <taxon>Tracheophyta</taxon>
        <taxon>Spermatophyta</taxon>
        <taxon>Magnoliopsida</taxon>
        <taxon>eudicotyledons</taxon>
        <taxon>Gunneridae</taxon>
        <taxon>Pentapetalae</taxon>
        <taxon>asterids</taxon>
        <taxon>lamiids</taxon>
        <taxon>Lamiales</taxon>
        <taxon>Orobanchaceae</taxon>
        <taxon>Rehmannieae</taxon>
        <taxon>Rehmannia</taxon>
    </lineage>
</organism>
<keyword evidence="2" id="KW-1185">Reference proteome</keyword>
<comment type="caution">
    <text evidence="1">The sequence shown here is derived from an EMBL/GenBank/DDBJ whole genome shotgun (WGS) entry which is preliminary data.</text>
</comment>
<dbReference type="InterPro" id="IPR036691">
    <property type="entry name" value="Endo/exonu/phosph_ase_sf"/>
</dbReference>
<dbReference type="EMBL" id="JABTTQ020000013">
    <property type="protein sequence ID" value="KAK6143334.1"/>
    <property type="molecule type" value="Genomic_DNA"/>
</dbReference>
<accession>A0ABR0W8G8</accession>
<proteinExistence type="predicted"/>
<dbReference type="Proteomes" id="UP001318860">
    <property type="component" value="Unassembled WGS sequence"/>
</dbReference>
<evidence type="ECO:0008006" key="3">
    <source>
        <dbReference type="Google" id="ProtNLM"/>
    </source>
</evidence>
<evidence type="ECO:0000313" key="2">
    <source>
        <dbReference type="Proteomes" id="UP001318860"/>
    </source>
</evidence>
<evidence type="ECO:0000313" key="1">
    <source>
        <dbReference type="EMBL" id="KAK6143334.1"/>
    </source>
</evidence>
<dbReference type="PANTHER" id="PTHR33710:SF77">
    <property type="entry name" value="DNASE I-LIKE SUPERFAMILY PROTEIN"/>
    <property type="match status" value="1"/>
</dbReference>
<dbReference type="PANTHER" id="PTHR33710">
    <property type="entry name" value="BNAC02G09200D PROTEIN"/>
    <property type="match status" value="1"/>
</dbReference>
<gene>
    <name evidence="1" type="ORF">DH2020_023682</name>
</gene>
<sequence length="365" mass="41834">MHPAGRILVLWNPTPTDLQELDISSQVIHCAITCKVSSISLLASFIYAYHTVGSRKLFTEVRDFAVLCSHESKDFTCTNNEVWCKLDRVMVNKNWFDQDLDGMANFLPSGCLSDHSPCIVSLLDVVTNTNRPFQFFNMWASHTDFNDLVATHWDLYIRGTKQFIFSKKLKHLKRPLTELNNKNFSHISSRVAKAKEDLELAQLQLHDDPTNVNLQNFVATMRKQSMSLSESERSFYYQQAKCKHLSQSDRGTKFFHDLVKRNKKHNQIVAVYKDDGLSTTSQEEVSKEFAKFYDDCLAQLTHANRLILTFLISIACCNVLYKVITKIIASRMAPLMENIVDPAQEAFVGGRLMTENIHLAQELLR</sequence>
<dbReference type="SUPFAM" id="SSF56219">
    <property type="entry name" value="DNase I-like"/>
    <property type="match status" value="1"/>
</dbReference>